<organism evidence="3 4">
    <name type="scientific">Acetobacterium bakii</name>
    <dbReference type="NCBI Taxonomy" id="52689"/>
    <lineage>
        <taxon>Bacteria</taxon>
        <taxon>Bacillati</taxon>
        <taxon>Bacillota</taxon>
        <taxon>Clostridia</taxon>
        <taxon>Eubacteriales</taxon>
        <taxon>Eubacteriaceae</taxon>
        <taxon>Acetobacterium</taxon>
    </lineage>
</organism>
<dbReference type="AlphaFoldDB" id="A0A0L6U3H8"/>
<protein>
    <submittedName>
        <fullName evidence="3">Uncharacterized protein</fullName>
    </submittedName>
</protein>
<reference evidence="4" key="1">
    <citation type="submission" date="2015-07" db="EMBL/GenBank/DDBJ databases">
        <title>Draft genome sequence of Acetobacterium bakii DSM 8293, a potential psychrophilic chemical producer through syngas fermentation.</title>
        <authorList>
            <person name="Song Y."/>
            <person name="Hwang S."/>
            <person name="Cho B.-K."/>
        </authorList>
    </citation>
    <scope>NUCLEOTIDE SEQUENCE [LARGE SCALE GENOMIC DNA]</scope>
    <source>
        <strain evidence="4">DSM 8239</strain>
    </source>
</reference>
<keyword evidence="1" id="KW-0175">Coiled coil</keyword>
<name>A0A0L6U3H8_9FIRM</name>
<accession>A0A0L6U3H8</accession>
<evidence type="ECO:0000256" key="2">
    <source>
        <dbReference type="SAM" id="MobiDB-lite"/>
    </source>
</evidence>
<dbReference type="RefSeq" id="WP_050738810.1">
    <property type="nucleotide sequence ID" value="NZ_LGYO01000007.1"/>
</dbReference>
<feature type="region of interest" description="Disordered" evidence="2">
    <location>
        <begin position="163"/>
        <end position="189"/>
    </location>
</feature>
<feature type="coiled-coil region" evidence="1">
    <location>
        <begin position="93"/>
        <end position="151"/>
    </location>
</feature>
<gene>
    <name evidence="3" type="ORF">AKG39_02650</name>
</gene>
<proteinExistence type="predicted"/>
<evidence type="ECO:0000313" key="4">
    <source>
        <dbReference type="Proteomes" id="UP000036873"/>
    </source>
</evidence>
<dbReference type="EMBL" id="LGYO01000007">
    <property type="protein sequence ID" value="KNZ43073.1"/>
    <property type="molecule type" value="Genomic_DNA"/>
</dbReference>
<evidence type="ECO:0000256" key="1">
    <source>
        <dbReference type="SAM" id="Coils"/>
    </source>
</evidence>
<keyword evidence="4" id="KW-1185">Reference proteome</keyword>
<comment type="caution">
    <text evidence="3">The sequence shown here is derived from an EMBL/GenBank/DDBJ whole genome shotgun (WGS) entry which is preliminary data.</text>
</comment>
<feature type="compositionally biased region" description="Basic residues" evidence="2">
    <location>
        <begin position="177"/>
        <end position="189"/>
    </location>
</feature>
<sequence>MGKESELSGKNEYFEYVESRIEDLEKLILKKDDELKSLILKTVNNGASRNDDESRQNKVLIQGKGNFETVFKDIKEEEARFLKKEGEVPEYKAEELNEQLTNIEKREKMVQEMLDSLGTALLILKQRHEEVNRKEETLNREYKKLQEIEELYRNTGEIDNLESSFGNFSLGEGSSKDKRKTSQRKNSKE</sequence>
<evidence type="ECO:0000313" key="3">
    <source>
        <dbReference type="EMBL" id="KNZ43073.1"/>
    </source>
</evidence>
<dbReference type="Proteomes" id="UP000036873">
    <property type="component" value="Unassembled WGS sequence"/>
</dbReference>
<dbReference type="STRING" id="52689.AKG39_02650"/>
<dbReference type="OrthoDB" id="1778143at2"/>